<name>A0A381TER2_9ZZZZ</name>
<feature type="region of interest" description="Disordered" evidence="1">
    <location>
        <begin position="32"/>
        <end position="53"/>
    </location>
</feature>
<dbReference type="AlphaFoldDB" id="A0A381TER2"/>
<protein>
    <recommendedName>
        <fullName evidence="3">Lipoprotein</fullName>
    </recommendedName>
</protein>
<reference evidence="2" key="1">
    <citation type="submission" date="2018-05" db="EMBL/GenBank/DDBJ databases">
        <authorList>
            <person name="Lanie J.A."/>
            <person name="Ng W.-L."/>
            <person name="Kazmierczak K.M."/>
            <person name="Andrzejewski T.M."/>
            <person name="Davidsen T.M."/>
            <person name="Wayne K.J."/>
            <person name="Tettelin H."/>
            <person name="Glass J.I."/>
            <person name="Rusch D."/>
            <person name="Podicherti R."/>
            <person name="Tsui H.-C.T."/>
            <person name="Winkler M.E."/>
        </authorList>
    </citation>
    <scope>NUCLEOTIDE SEQUENCE</scope>
</reference>
<gene>
    <name evidence="2" type="ORF">METZ01_LOCUS67088</name>
</gene>
<dbReference type="EMBL" id="UINC01004426">
    <property type="protein sequence ID" value="SVA14234.1"/>
    <property type="molecule type" value="Genomic_DNA"/>
</dbReference>
<evidence type="ECO:0000256" key="1">
    <source>
        <dbReference type="SAM" id="MobiDB-lite"/>
    </source>
</evidence>
<evidence type="ECO:0008006" key="3">
    <source>
        <dbReference type="Google" id="ProtNLM"/>
    </source>
</evidence>
<accession>A0A381TER2</accession>
<dbReference type="PROSITE" id="PS51257">
    <property type="entry name" value="PROKAR_LIPOPROTEIN"/>
    <property type="match status" value="1"/>
</dbReference>
<organism evidence="2">
    <name type="scientific">marine metagenome</name>
    <dbReference type="NCBI Taxonomy" id="408172"/>
    <lineage>
        <taxon>unclassified sequences</taxon>
        <taxon>metagenomes</taxon>
        <taxon>ecological metagenomes</taxon>
    </lineage>
</organism>
<sequence length="200" mass="21310">MRKCLLFILPVVIVSCGSASDDREASIASLSGDVATAEEQTDEDETSSSTVGTVSIEDAQLNFAACMREEYPAWPDPNSSTLRGYEPGTFAELGIDVQGDDVQALIDVCAGELRGVVSQRIGASPEQQAETEDGLLDLFACVRESPGFEDLPDPDFASGVAGLRALRNRFASGEFDPVAFQIAAQKCSEDGRGALPRLRE</sequence>
<proteinExistence type="predicted"/>
<evidence type="ECO:0000313" key="2">
    <source>
        <dbReference type="EMBL" id="SVA14234.1"/>
    </source>
</evidence>